<dbReference type="InterPro" id="IPR027051">
    <property type="entry name" value="XdhC_Rossmann_dom"/>
</dbReference>
<proteinExistence type="predicted"/>
<dbReference type="InterPro" id="IPR003777">
    <property type="entry name" value="XdhC_CoxI"/>
</dbReference>
<dbReference type="Gene3D" id="3.40.50.720">
    <property type="entry name" value="NAD(P)-binding Rossmann-like Domain"/>
    <property type="match status" value="1"/>
</dbReference>
<dbReference type="AlphaFoldDB" id="A0A4R2FLT6"/>
<gene>
    <name evidence="3" type="ORF">EDC91_101158</name>
</gene>
<dbReference type="RefSeq" id="WP_133037422.1">
    <property type="nucleotide sequence ID" value="NZ_SLWF01000001.1"/>
</dbReference>
<dbReference type="EMBL" id="SLWF01000001">
    <property type="protein sequence ID" value="TCN90688.1"/>
    <property type="molecule type" value="Genomic_DNA"/>
</dbReference>
<organism evidence="3 4">
    <name type="scientific">Shewanella fodinae</name>
    <dbReference type="NCBI Taxonomy" id="552357"/>
    <lineage>
        <taxon>Bacteria</taxon>
        <taxon>Pseudomonadati</taxon>
        <taxon>Pseudomonadota</taxon>
        <taxon>Gammaproteobacteria</taxon>
        <taxon>Alteromonadales</taxon>
        <taxon>Shewanellaceae</taxon>
        <taxon>Shewanella</taxon>
    </lineage>
</organism>
<evidence type="ECO:0000313" key="3">
    <source>
        <dbReference type="EMBL" id="TCN90688.1"/>
    </source>
</evidence>
<dbReference type="Proteomes" id="UP000294832">
    <property type="component" value="Unassembled WGS sequence"/>
</dbReference>
<dbReference type="Pfam" id="PF02625">
    <property type="entry name" value="XdhC_CoxI"/>
    <property type="match status" value="1"/>
</dbReference>
<name>A0A4R2FLT6_9GAMM</name>
<evidence type="ECO:0000259" key="1">
    <source>
        <dbReference type="Pfam" id="PF02625"/>
    </source>
</evidence>
<feature type="domain" description="XdhC Rossmann" evidence="2">
    <location>
        <begin position="172"/>
        <end position="317"/>
    </location>
</feature>
<evidence type="ECO:0000313" key="4">
    <source>
        <dbReference type="Proteomes" id="UP000294832"/>
    </source>
</evidence>
<comment type="caution">
    <text evidence="3">The sequence shown here is derived from an EMBL/GenBank/DDBJ whole genome shotgun (WGS) entry which is preliminary data.</text>
</comment>
<dbReference type="PANTHER" id="PTHR30388:SF4">
    <property type="entry name" value="MOLYBDENUM COFACTOR INSERTION CHAPERONE PAOD"/>
    <property type="match status" value="1"/>
</dbReference>
<dbReference type="OrthoDB" id="9815497at2"/>
<protein>
    <submittedName>
        <fullName evidence="3">Xanthine dehydrogenase accessory factor</fullName>
    </submittedName>
</protein>
<reference evidence="3 4" key="1">
    <citation type="submission" date="2019-03" db="EMBL/GenBank/DDBJ databases">
        <title>Freshwater and sediment microbial communities from various areas in North America, analyzing microbe dynamics in response to fracking.</title>
        <authorList>
            <person name="Lamendella R."/>
        </authorList>
    </citation>
    <scope>NUCLEOTIDE SEQUENCE [LARGE SCALE GENOMIC DNA]</scope>
    <source>
        <strain evidence="3 4">74A</strain>
    </source>
</reference>
<dbReference type="PANTHER" id="PTHR30388">
    <property type="entry name" value="ALDEHYDE OXIDOREDUCTASE MOLYBDENUM COFACTOR ASSEMBLY PROTEIN"/>
    <property type="match status" value="1"/>
</dbReference>
<evidence type="ECO:0000259" key="2">
    <source>
        <dbReference type="Pfam" id="PF13478"/>
    </source>
</evidence>
<keyword evidence="4" id="KW-1185">Reference proteome</keyword>
<dbReference type="InterPro" id="IPR052698">
    <property type="entry name" value="MoCofactor_Util/Proc"/>
</dbReference>
<sequence>MSQTSQPLDAKVLQQAVDWARDEAIWLCTVLHTWGSSPRSPGSLLVARHDGRHCGSLSGGCVEEHFLKQIAAGRWREASQVVRYGDGELAPEVRLPCGGILEVLVEYLPAGTATVDYLQQQLQAVQGYQSIAKKLTLPHACHSIEPSNYAGNTAISCQYPDIDIRIAAAPCLLLAGYSPVAHYCAEFGYALGFEVLLCEPRAEQLQTLATELPKGTRLVPTFPAKYLEQNGCHVNTAIVALTHDPRLDDLTMMEAVNTPAFYIGAMGSARNSGKRRERLVRIGELSETELARIHAPIGLALGSKTPAEIALAIMADIVRVKNLGQQTSAPVVQGTLDTLESISEDAASCAI</sequence>
<accession>A0A4R2FLT6</accession>
<feature type="domain" description="XdhC- CoxI" evidence="1">
    <location>
        <begin position="19"/>
        <end position="85"/>
    </location>
</feature>
<dbReference type="Pfam" id="PF13478">
    <property type="entry name" value="XdhC_C"/>
    <property type="match status" value="1"/>
</dbReference>